<name>A0ABQ7LPC0_BRACM</name>
<reference evidence="1 2" key="1">
    <citation type="submission" date="2021-03" db="EMBL/GenBank/DDBJ databases">
        <authorList>
            <person name="King G.J."/>
            <person name="Bancroft I."/>
            <person name="Baten A."/>
            <person name="Bloomfield J."/>
            <person name="Borpatragohain P."/>
            <person name="He Z."/>
            <person name="Irish N."/>
            <person name="Irwin J."/>
            <person name="Liu K."/>
            <person name="Mauleon R.P."/>
            <person name="Moore J."/>
            <person name="Morris R."/>
            <person name="Ostergaard L."/>
            <person name="Wang B."/>
            <person name="Wells R."/>
        </authorList>
    </citation>
    <scope>NUCLEOTIDE SEQUENCE [LARGE SCALE GENOMIC DNA]</scope>
    <source>
        <strain evidence="1">R-o-18</strain>
        <tissue evidence="1">Leaf</tissue>
    </source>
</reference>
<evidence type="ECO:0000313" key="1">
    <source>
        <dbReference type="EMBL" id="KAG5388387.1"/>
    </source>
</evidence>
<protein>
    <recommendedName>
        <fullName evidence="3">FBD domain-containing protein</fullName>
    </recommendedName>
</protein>
<evidence type="ECO:0000313" key="2">
    <source>
        <dbReference type="Proteomes" id="UP000823674"/>
    </source>
</evidence>
<dbReference type="EMBL" id="JADBGQ010000007">
    <property type="protein sequence ID" value="KAG5388387.1"/>
    <property type="molecule type" value="Genomic_DNA"/>
</dbReference>
<evidence type="ECO:0008006" key="3">
    <source>
        <dbReference type="Google" id="ProtNLM"/>
    </source>
</evidence>
<keyword evidence="2" id="KW-1185">Reference proteome</keyword>
<organism evidence="1 2">
    <name type="scientific">Brassica rapa subsp. trilocularis</name>
    <dbReference type="NCBI Taxonomy" id="1813537"/>
    <lineage>
        <taxon>Eukaryota</taxon>
        <taxon>Viridiplantae</taxon>
        <taxon>Streptophyta</taxon>
        <taxon>Embryophyta</taxon>
        <taxon>Tracheophyta</taxon>
        <taxon>Spermatophyta</taxon>
        <taxon>Magnoliopsida</taxon>
        <taxon>eudicotyledons</taxon>
        <taxon>Gunneridae</taxon>
        <taxon>Pentapetalae</taxon>
        <taxon>rosids</taxon>
        <taxon>malvids</taxon>
        <taxon>Brassicales</taxon>
        <taxon>Brassicaceae</taxon>
        <taxon>Brassiceae</taxon>
        <taxon>Brassica</taxon>
    </lineage>
</organism>
<comment type="caution">
    <text evidence="1">The sequence shown here is derived from an EMBL/GenBank/DDBJ whole genome shotgun (WGS) entry which is preliminary data.</text>
</comment>
<accession>A0ABQ7LPC0</accession>
<proteinExistence type="predicted"/>
<gene>
    <name evidence="1" type="primary">A08g502280.1_BraROA</name>
    <name evidence="1" type="ORF">IGI04_029928</name>
</gene>
<dbReference type="Proteomes" id="UP000823674">
    <property type="component" value="Chromosome A08"/>
</dbReference>
<sequence length="122" mass="13649">MPLQTLHIDISRMRKCGSVNSIYIFAKPCRTVSSSLAGLRSLYIAVDDMDTAELPRWFFATGDEPVGLRVTPYHKPGGLSHILDTLEEDEIEVIRRSSFGKFLELVSLACLTAQLQEIIYSS</sequence>